<evidence type="ECO:0000313" key="4">
    <source>
        <dbReference type="Proteomes" id="UP001165378"/>
    </source>
</evidence>
<dbReference type="AlphaFoldDB" id="A0AA41Q1K2"/>
<proteinExistence type="predicted"/>
<sequence length="298" mass="31748">MVAVAGEDTTVSVRRHPAYDADLPPAVLVHGLGGSSLNWAPMVGELSGVLAAEMVDLPGFGFSPPPHDGDYSVSAHCRAVEGLIIGMGRGPVHLMGNSMGGAVATRLAARRPDLVRTLTLVSPALPDLKPQATALPTALMAVPGFAAALGRFTRNMTPEQRTRVSVGLCFGHPEMLSTQEFADFAAEYRRRLGLPYMVDAFTRSARGVVTSYLERGPRSLWRQAAAVQAPTLLVYGRRDKLVDSRIARRAQGTFPDSRLVMVPDSGHVAMLEHPRVVARAVRDLLAETGKPASPAEAG</sequence>
<dbReference type="GO" id="GO:0016020">
    <property type="term" value="C:membrane"/>
    <property type="evidence" value="ECO:0007669"/>
    <property type="project" value="TreeGrafter"/>
</dbReference>
<gene>
    <name evidence="3" type="ORF">LZ495_21970</name>
</gene>
<evidence type="ECO:0000259" key="2">
    <source>
        <dbReference type="Pfam" id="PF00561"/>
    </source>
</evidence>
<dbReference type="InterPro" id="IPR050266">
    <property type="entry name" value="AB_hydrolase_sf"/>
</dbReference>
<organism evidence="3 4">
    <name type="scientific">Yinghuangia soli</name>
    <dbReference type="NCBI Taxonomy" id="2908204"/>
    <lineage>
        <taxon>Bacteria</taxon>
        <taxon>Bacillati</taxon>
        <taxon>Actinomycetota</taxon>
        <taxon>Actinomycetes</taxon>
        <taxon>Kitasatosporales</taxon>
        <taxon>Streptomycetaceae</taxon>
        <taxon>Yinghuangia</taxon>
    </lineage>
</organism>
<dbReference type="InterPro" id="IPR029058">
    <property type="entry name" value="AB_hydrolase_fold"/>
</dbReference>
<evidence type="ECO:0000256" key="1">
    <source>
        <dbReference type="ARBA" id="ARBA00022801"/>
    </source>
</evidence>
<dbReference type="InterPro" id="IPR000073">
    <property type="entry name" value="AB_hydrolase_1"/>
</dbReference>
<dbReference type="GO" id="GO:0016787">
    <property type="term" value="F:hydrolase activity"/>
    <property type="evidence" value="ECO:0007669"/>
    <property type="project" value="UniProtKB-KW"/>
</dbReference>
<name>A0AA41Q1K2_9ACTN</name>
<dbReference type="Proteomes" id="UP001165378">
    <property type="component" value="Unassembled WGS sequence"/>
</dbReference>
<keyword evidence="4" id="KW-1185">Reference proteome</keyword>
<dbReference type="Gene3D" id="3.40.50.1820">
    <property type="entry name" value="alpha/beta hydrolase"/>
    <property type="match status" value="1"/>
</dbReference>
<dbReference type="PANTHER" id="PTHR43798">
    <property type="entry name" value="MONOACYLGLYCEROL LIPASE"/>
    <property type="match status" value="1"/>
</dbReference>
<comment type="caution">
    <text evidence="3">The sequence shown here is derived from an EMBL/GenBank/DDBJ whole genome shotgun (WGS) entry which is preliminary data.</text>
</comment>
<reference evidence="3" key="1">
    <citation type="submission" date="2022-01" db="EMBL/GenBank/DDBJ databases">
        <title>Genome-Based Taxonomic Classification of the Phylum Actinobacteria.</title>
        <authorList>
            <person name="Gao Y."/>
        </authorList>
    </citation>
    <scope>NUCLEOTIDE SEQUENCE</scope>
    <source>
        <strain evidence="3">KLBMP 8922</strain>
    </source>
</reference>
<protein>
    <submittedName>
        <fullName evidence="3">Alpha/beta hydrolase</fullName>
    </submittedName>
</protein>
<dbReference type="PANTHER" id="PTHR43798:SF31">
    <property type="entry name" value="AB HYDROLASE SUPERFAMILY PROTEIN YCLE"/>
    <property type="match status" value="1"/>
</dbReference>
<evidence type="ECO:0000313" key="3">
    <source>
        <dbReference type="EMBL" id="MCF2529870.1"/>
    </source>
</evidence>
<dbReference type="EMBL" id="JAKFHA010000013">
    <property type="protein sequence ID" value="MCF2529870.1"/>
    <property type="molecule type" value="Genomic_DNA"/>
</dbReference>
<keyword evidence="1 3" id="KW-0378">Hydrolase</keyword>
<dbReference type="Pfam" id="PF00561">
    <property type="entry name" value="Abhydrolase_1"/>
    <property type="match status" value="1"/>
</dbReference>
<feature type="domain" description="AB hydrolase-1" evidence="2">
    <location>
        <begin position="26"/>
        <end position="274"/>
    </location>
</feature>
<dbReference type="PRINTS" id="PR00111">
    <property type="entry name" value="ABHYDROLASE"/>
</dbReference>
<dbReference type="SUPFAM" id="SSF53474">
    <property type="entry name" value="alpha/beta-Hydrolases"/>
    <property type="match status" value="1"/>
</dbReference>
<accession>A0AA41Q1K2</accession>